<comment type="cofactor">
    <cofactor evidence="7">
        <name>heme b</name>
        <dbReference type="ChEBI" id="CHEBI:60344"/>
    </cofactor>
    <text evidence="7">Binds 1 heme b (iron(II)-protoporphyrin IX) group per subunit.</text>
</comment>
<name>A0A939KLQ8_9PROT</name>
<keyword evidence="4 7" id="KW-1133">Transmembrane helix</keyword>
<dbReference type="GO" id="GO:0020037">
    <property type="term" value="F:heme binding"/>
    <property type="evidence" value="ECO:0007669"/>
    <property type="project" value="UniProtKB-UniRule"/>
</dbReference>
<dbReference type="Pfam" id="PF01794">
    <property type="entry name" value="Ferric_reduct"/>
    <property type="match status" value="1"/>
</dbReference>
<feature type="transmembrane region" description="Helical" evidence="7">
    <location>
        <begin position="88"/>
        <end position="106"/>
    </location>
</feature>
<dbReference type="GO" id="GO:0009055">
    <property type="term" value="F:electron transfer activity"/>
    <property type="evidence" value="ECO:0007669"/>
    <property type="project" value="UniProtKB-UniRule"/>
</dbReference>
<evidence type="ECO:0000256" key="7">
    <source>
        <dbReference type="HAMAP-Rule" id="MF_01207"/>
    </source>
</evidence>
<accession>A0A939KLQ8</accession>
<comment type="function">
    <text evidence="7">Part of the MsrPQ system that repairs oxidized periplasmic proteins containing methionine sulfoxide residues (Met-O), using respiratory chain electrons. Thus protects these proteins from oxidative-stress damage caused by reactive species of oxygen and chlorine generated by the host defense mechanisms. MsrPQ is essential for the maintenance of envelope integrity under bleach stress, rescuing a wide series of structurally unrelated periplasmic proteins from methionine oxidation. MsrQ provides electrons for reduction to the reductase catalytic subunit MsrP, using the quinone pool of the respiratory chain.</text>
</comment>
<evidence type="ECO:0000256" key="5">
    <source>
        <dbReference type="ARBA" id="ARBA00023004"/>
    </source>
</evidence>
<evidence type="ECO:0000256" key="4">
    <source>
        <dbReference type="ARBA" id="ARBA00022989"/>
    </source>
</evidence>
<dbReference type="InterPro" id="IPR022837">
    <property type="entry name" value="MsrQ-like"/>
</dbReference>
<keyword evidence="3 7" id="KW-0812">Transmembrane</keyword>
<keyword evidence="7" id="KW-0288">FMN</keyword>
<feature type="transmembrane region" description="Helical" evidence="7">
    <location>
        <begin position="122"/>
        <end position="140"/>
    </location>
</feature>
<dbReference type="GO" id="GO:0046872">
    <property type="term" value="F:metal ion binding"/>
    <property type="evidence" value="ECO:0007669"/>
    <property type="project" value="UniProtKB-KW"/>
</dbReference>
<evidence type="ECO:0000256" key="2">
    <source>
        <dbReference type="ARBA" id="ARBA00022448"/>
    </source>
</evidence>
<protein>
    <recommendedName>
        <fullName evidence="7">Protein-methionine-sulfoxide reductase heme-binding subunit MsrQ</fullName>
    </recommendedName>
    <alternativeName>
        <fullName evidence="7">Flavocytochrome MsrQ</fullName>
    </alternativeName>
</protein>
<dbReference type="GO" id="GO:0005886">
    <property type="term" value="C:plasma membrane"/>
    <property type="evidence" value="ECO:0007669"/>
    <property type="project" value="UniProtKB-SubCell"/>
</dbReference>
<dbReference type="PANTHER" id="PTHR36964">
    <property type="entry name" value="PROTEIN-METHIONINE-SULFOXIDE REDUCTASE HEME-BINDING SUBUNIT MSRQ"/>
    <property type="match status" value="1"/>
</dbReference>
<dbReference type="PANTHER" id="PTHR36964:SF1">
    <property type="entry name" value="PROTEIN-METHIONINE-SULFOXIDE REDUCTASE HEME-BINDING SUBUNIT MSRQ"/>
    <property type="match status" value="1"/>
</dbReference>
<feature type="transmembrane region" description="Helical" evidence="7">
    <location>
        <begin position="183"/>
        <end position="199"/>
    </location>
</feature>
<sequence>MAATPRKTQANPRAKYRKLLSPVLYLAGLAPAVWSFWLGAHNQLGADPVRSFEHVLGLWAFRFLLASLAITPIRTVLGVNLVRYRRMLGLLAFAYAAMHVATYVALDLRFDFAILYGDLTKRPFLIFGMLAFIALLPLAATSNTRSIRALGRNWQRLHRLVYVALIAASLHFLMAFKTWHMDALVYVGLGGVLLLLRLARAPWRRARRV</sequence>
<evidence type="ECO:0000256" key="6">
    <source>
        <dbReference type="ARBA" id="ARBA00023136"/>
    </source>
</evidence>
<evidence type="ECO:0000313" key="10">
    <source>
        <dbReference type="Proteomes" id="UP000664073"/>
    </source>
</evidence>
<keyword evidence="7" id="KW-0249">Electron transport</keyword>
<reference evidence="9" key="1">
    <citation type="submission" date="2021-03" db="EMBL/GenBank/DDBJ databases">
        <title>The complete genome sequence of Acetobacter sp. TBRC 12339.</title>
        <authorList>
            <person name="Charoenyingcharoen P."/>
            <person name="Yukphan P."/>
        </authorList>
    </citation>
    <scope>NUCLEOTIDE SEQUENCE</scope>
    <source>
        <strain evidence="9">TBRC 12339</strain>
    </source>
</reference>
<keyword evidence="5 7" id="KW-0408">Iron</keyword>
<dbReference type="AlphaFoldDB" id="A0A939KLQ8"/>
<keyword evidence="7" id="KW-0479">Metal-binding</keyword>
<dbReference type="InterPro" id="IPR013130">
    <property type="entry name" value="Fe3_Rdtase_TM_dom"/>
</dbReference>
<feature type="domain" description="Ferric oxidoreductase" evidence="8">
    <location>
        <begin position="56"/>
        <end position="168"/>
    </location>
</feature>
<keyword evidence="10" id="KW-1185">Reference proteome</keyword>
<dbReference type="RefSeq" id="WP_207844188.1">
    <property type="nucleotide sequence ID" value="NZ_JAFVMH010000001.1"/>
</dbReference>
<keyword evidence="7" id="KW-0285">Flavoprotein</keyword>
<dbReference type="GO" id="GO:0010181">
    <property type="term" value="F:FMN binding"/>
    <property type="evidence" value="ECO:0007669"/>
    <property type="project" value="UniProtKB-UniRule"/>
</dbReference>
<dbReference type="EMBL" id="JAFVMH010000001">
    <property type="protein sequence ID" value="MBO1323710.1"/>
    <property type="molecule type" value="Genomic_DNA"/>
</dbReference>
<evidence type="ECO:0000256" key="3">
    <source>
        <dbReference type="ARBA" id="ARBA00022692"/>
    </source>
</evidence>
<keyword evidence="7" id="KW-0349">Heme</keyword>
<dbReference type="GO" id="GO:0016679">
    <property type="term" value="F:oxidoreductase activity, acting on diphenols and related substances as donors"/>
    <property type="evidence" value="ECO:0007669"/>
    <property type="project" value="TreeGrafter"/>
</dbReference>
<gene>
    <name evidence="7 9" type="primary">msrQ</name>
    <name evidence="9" type="ORF">J2D77_00880</name>
</gene>
<comment type="subunit">
    <text evidence="7">Heterodimer of a catalytic subunit (MsrP) and a heme-binding subunit (MsrQ).</text>
</comment>
<dbReference type="NCBIfam" id="NF003833">
    <property type="entry name" value="PRK05419.1-5"/>
    <property type="match status" value="1"/>
</dbReference>
<keyword evidence="2 7" id="KW-0813">Transport</keyword>
<proteinExistence type="inferred from homology"/>
<dbReference type="GO" id="GO:0030091">
    <property type="term" value="P:protein repair"/>
    <property type="evidence" value="ECO:0007669"/>
    <property type="project" value="UniProtKB-UniRule"/>
</dbReference>
<keyword evidence="6 7" id="KW-0472">Membrane</keyword>
<feature type="transmembrane region" description="Helical" evidence="7">
    <location>
        <begin position="160"/>
        <end position="177"/>
    </location>
</feature>
<comment type="subcellular location">
    <subcellularLocation>
        <location evidence="7">Cell membrane</location>
        <topology evidence="7">Multi-pass membrane protein</topology>
    </subcellularLocation>
    <subcellularLocation>
        <location evidence="1">Membrane</location>
        <topology evidence="1">Multi-pass membrane protein</topology>
    </subcellularLocation>
</comment>
<evidence type="ECO:0000259" key="8">
    <source>
        <dbReference type="Pfam" id="PF01794"/>
    </source>
</evidence>
<evidence type="ECO:0000313" key="9">
    <source>
        <dbReference type="EMBL" id="MBO1323710.1"/>
    </source>
</evidence>
<comment type="cofactor">
    <cofactor evidence="7">
        <name>FMN</name>
        <dbReference type="ChEBI" id="CHEBI:58210"/>
    </cofactor>
    <text evidence="7">Binds 1 FMN per subunit.</text>
</comment>
<dbReference type="HAMAP" id="MF_01207">
    <property type="entry name" value="MsrQ"/>
    <property type="match status" value="1"/>
</dbReference>
<comment type="caution">
    <text evidence="9">The sequence shown here is derived from an EMBL/GenBank/DDBJ whole genome shotgun (WGS) entry which is preliminary data.</text>
</comment>
<feature type="transmembrane region" description="Helical" evidence="7">
    <location>
        <begin position="59"/>
        <end position="81"/>
    </location>
</feature>
<keyword evidence="7" id="KW-1003">Cell membrane</keyword>
<evidence type="ECO:0000256" key="1">
    <source>
        <dbReference type="ARBA" id="ARBA00004141"/>
    </source>
</evidence>
<dbReference type="Proteomes" id="UP000664073">
    <property type="component" value="Unassembled WGS sequence"/>
</dbReference>
<organism evidence="9 10">
    <name type="scientific">Acetobacter garciniae</name>
    <dbReference type="NCBI Taxonomy" id="2817435"/>
    <lineage>
        <taxon>Bacteria</taxon>
        <taxon>Pseudomonadati</taxon>
        <taxon>Pseudomonadota</taxon>
        <taxon>Alphaproteobacteria</taxon>
        <taxon>Acetobacterales</taxon>
        <taxon>Acetobacteraceae</taxon>
        <taxon>Acetobacter</taxon>
    </lineage>
</organism>
<comment type="similarity">
    <text evidence="7">Belongs to the MsrQ family.</text>
</comment>
<feature type="transmembrane region" description="Helical" evidence="7">
    <location>
        <begin position="20"/>
        <end position="39"/>
    </location>
</feature>